<dbReference type="HOGENOM" id="CLU_003827_1_0_9"/>
<dbReference type="EC" id="1.18.1.2" evidence="4"/>
<keyword evidence="2" id="KW-0411">Iron-sulfur</keyword>
<dbReference type="GO" id="GO:0006221">
    <property type="term" value="P:pyrimidine nucleotide biosynthetic process"/>
    <property type="evidence" value="ECO:0007669"/>
    <property type="project" value="InterPro"/>
</dbReference>
<dbReference type="Gene3D" id="3.40.50.80">
    <property type="entry name" value="Nucleotide-binding domain of ferredoxin-NADP reductase (FNR) module"/>
    <property type="match status" value="1"/>
</dbReference>
<keyword evidence="2" id="KW-0001">2Fe-2S</keyword>
<keyword evidence="5" id="KW-1185">Reference proteome</keyword>
<dbReference type="CDD" id="cd06219">
    <property type="entry name" value="DHOD_e_trans_like1"/>
    <property type="match status" value="1"/>
</dbReference>
<keyword evidence="2" id="KW-0408">Iron</keyword>
<dbReference type="InterPro" id="IPR017927">
    <property type="entry name" value="FAD-bd_FR_type"/>
</dbReference>
<feature type="binding site" evidence="2">
    <location>
        <position position="207"/>
    </location>
    <ligand>
        <name>[2Fe-2S] cluster</name>
        <dbReference type="ChEBI" id="CHEBI:190135"/>
    </ligand>
</feature>
<dbReference type="KEGG" id="rch:RUM_14250"/>
<evidence type="ECO:0000256" key="1">
    <source>
        <dbReference type="PIRSR" id="PIRSR006816-1"/>
    </source>
</evidence>
<sequence length="260" mass="28542">MEFEAPYIAKKAQAGQFIIFRIDEQGERIPLTIADYDRENGTITIIFQIVGKSTQHLATLNEGDTILDLVGPLGVPTHLDPDVKRVCVVGGGVGCAIAYPQAKALHSRGIYVDVIAGFRSKDIVILEDEFKAVCNELVLCTDDGSYGKKGFVTNALQELIDAGRNYDAVIAIGPVPMMKFVCKVTEPYNLKTIVSLNPIMIDGTGMCGGCRVTVGGKIRYACVEGPDFDGHQVDFDELMRRNGTYREYEQHCRLMAQAEK</sequence>
<dbReference type="GO" id="GO:0046872">
    <property type="term" value="F:metal ion binding"/>
    <property type="evidence" value="ECO:0007669"/>
    <property type="project" value="UniProtKB-KW"/>
</dbReference>
<reference evidence="4" key="2">
    <citation type="submission" date="2010-03" db="EMBL/GenBank/DDBJ databases">
        <authorList>
            <person name="Pajon A."/>
        </authorList>
    </citation>
    <scope>NUCLEOTIDE SEQUENCE</scope>
    <source>
        <strain evidence="4">Type strain: 18P13</strain>
    </source>
</reference>
<dbReference type="InterPro" id="IPR039261">
    <property type="entry name" value="FNR_nucleotide-bd"/>
</dbReference>
<keyword evidence="1" id="KW-0285">Flavoprotein</keyword>
<dbReference type="InterPro" id="IPR050353">
    <property type="entry name" value="PyrK_electron_transfer"/>
</dbReference>
<name>D4LD39_RUMC1</name>
<dbReference type="PROSITE" id="PS51384">
    <property type="entry name" value="FAD_FR"/>
    <property type="match status" value="1"/>
</dbReference>
<dbReference type="PIRSF" id="PIRSF006816">
    <property type="entry name" value="Cyc3_hyd_g"/>
    <property type="match status" value="1"/>
</dbReference>
<dbReference type="GO" id="GO:0051537">
    <property type="term" value="F:2 iron, 2 sulfur cluster binding"/>
    <property type="evidence" value="ECO:0007669"/>
    <property type="project" value="UniProtKB-KW"/>
</dbReference>
<feature type="binding site" evidence="2">
    <location>
        <position position="222"/>
    </location>
    <ligand>
        <name>[2Fe-2S] cluster</name>
        <dbReference type="ChEBI" id="CHEBI:190135"/>
    </ligand>
</feature>
<evidence type="ECO:0000313" key="4">
    <source>
        <dbReference type="EMBL" id="CBL17534.1"/>
    </source>
</evidence>
<dbReference type="Pfam" id="PF10418">
    <property type="entry name" value="DHODB_Fe-S_bind"/>
    <property type="match status" value="1"/>
</dbReference>
<dbReference type="InterPro" id="IPR012165">
    <property type="entry name" value="Cyt_c3_hydrogenase_gsu"/>
</dbReference>
<dbReference type="STRING" id="213810.RUM_14250"/>
<dbReference type="InterPro" id="IPR017938">
    <property type="entry name" value="Riboflavin_synthase-like_b-brl"/>
</dbReference>
<dbReference type="SUPFAM" id="SSF63380">
    <property type="entry name" value="Riboflavin synthase domain-like"/>
    <property type="match status" value="1"/>
</dbReference>
<dbReference type="EMBL" id="FP929052">
    <property type="protein sequence ID" value="CBL17534.1"/>
    <property type="molecule type" value="Genomic_DNA"/>
</dbReference>
<proteinExistence type="predicted"/>
<dbReference type="Proteomes" id="UP000007054">
    <property type="component" value="Chromosome"/>
</dbReference>
<dbReference type="PANTHER" id="PTHR43513">
    <property type="entry name" value="DIHYDROOROTATE DEHYDROGENASE B (NAD(+)), ELECTRON TRANSFER SUBUNIT"/>
    <property type="match status" value="1"/>
</dbReference>
<dbReference type="GO" id="GO:0004324">
    <property type="term" value="F:ferredoxin-NADP+ reductase activity"/>
    <property type="evidence" value="ECO:0007669"/>
    <property type="project" value="UniProtKB-EC"/>
</dbReference>
<dbReference type="InterPro" id="IPR019480">
    <property type="entry name" value="Dihydroorotate_DH_Fe-S-bd"/>
</dbReference>
<feature type="domain" description="FAD-binding FR-type" evidence="3">
    <location>
        <begin position="1"/>
        <end position="79"/>
    </location>
</feature>
<accession>D4LD39</accession>
<evidence type="ECO:0000256" key="2">
    <source>
        <dbReference type="PIRSR" id="PIRSR006816-2"/>
    </source>
</evidence>
<dbReference type="EC" id="1.97.-.-" evidence="4"/>
<dbReference type="PANTHER" id="PTHR43513:SF3">
    <property type="entry name" value="DIHYDROOROTATE DEHYDROGENASE B (NAD(+)), ELECTRON TRANSFER SUBUNIT-RELATED"/>
    <property type="match status" value="1"/>
</dbReference>
<keyword evidence="4" id="KW-0560">Oxidoreductase</keyword>
<evidence type="ECO:0000259" key="3">
    <source>
        <dbReference type="PROSITE" id="PS51384"/>
    </source>
</evidence>
<feature type="binding site" evidence="2">
    <location>
        <position position="210"/>
    </location>
    <ligand>
        <name>[2Fe-2S] cluster</name>
        <dbReference type="ChEBI" id="CHEBI:190135"/>
    </ligand>
</feature>
<dbReference type="AlphaFoldDB" id="D4LD39"/>
<evidence type="ECO:0000313" key="5">
    <source>
        <dbReference type="Proteomes" id="UP000007054"/>
    </source>
</evidence>
<comment type="cofactor">
    <cofactor evidence="1">
        <name>FAD</name>
        <dbReference type="ChEBI" id="CHEBI:57692"/>
    </cofactor>
    <text evidence="1">Binds 1 FAD per subunit.</text>
</comment>
<feature type="binding site" evidence="1">
    <location>
        <begin position="46"/>
        <end position="48"/>
    </location>
    <ligand>
        <name>FAD</name>
        <dbReference type="ChEBI" id="CHEBI:57692"/>
    </ligand>
</feature>
<comment type="cofactor">
    <cofactor evidence="2">
        <name>[2Fe-2S] cluster</name>
        <dbReference type="ChEBI" id="CHEBI:190135"/>
    </cofactor>
    <text evidence="2">Binds 1 [2Fe-2S] cluster per subunit.</text>
</comment>
<dbReference type="NCBIfam" id="NF004862">
    <property type="entry name" value="PRK06222.1"/>
    <property type="match status" value="1"/>
</dbReference>
<dbReference type="GO" id="GO:0050660">
    <property type="term" value="F:flavin adenine dinucleotide binding"/>
    <property type="evidence" value="ECO:0007669"/>
    <property type="project" value="InterPro"/>
</dbReference>
<gene>
    <name evidence="4" type="ordered locus">RUM_14250</name>
</gene>
<keyword evidence="2" id="KW-0479">Metal-binding</keyword>
<protein>
    <submittedName>
        <fullName evidence="4">Sulfide dehydrogenase (Flavoprotein) subunit SudB</fullName>
        <ecNumber evidence="4">1.18.1.2</ecNumber>
        <ecNumber evidence="4">1.97.-.-</ecNumber>
    </submittedName>
</protein>
<dbReference type="SUPFAM" id="SSF52343">
    <property type="entry name" value="Ferredoxin reductase-like, C-terminal NADP-linked domain"/>
    <property type="match status" value="1"/>
</dbReference>
<reference evidence="4" key="1">
    <citation type="submission" date="2010-03" db="EMBL/GenBank/DDBJ databases">
        <title>The genome sequence of Ruminococcus sp. 18P13.</title>
        <authorList>
            <consortium name="metaHIT consortium -- http://www.metahit.eu/"/>
            <person name="Pajon A."/>
            <person name="Turner K."/>
            <person name="Parkhill J."/>
            <person name="Bernalier A."/>
        </authorList>
    </citation>
    <scope>NUCLEOTIDE SEQUENCE [LARGE SCALE GENOMIC DNA]</scope>
    <source>
        <strain evidence="4">Type strain: 18P13</strain>
    </source>
</reference>
<dbReference type="Gene3D" id="2.40.30.10">
    <property type="entry name" value="Translation factors"/>
    <property type="match status" value="1"/>
</dbReference>
<keyword evidence="1" id="KW-0274">FAD</keyword>
<dbReference type="PATRIC" id="fig|213810.4.peg.1322"/>
<organism evidence="4 5">
    <name type="scientific">Ruminococcus champanellensis (strain DSM 18848 / JCM 17042 / KCTC 15320 / 18P13)</name>
    <dbReference type="NCBI Taxonomy" id="213810"/>
    <lineage>
        <taxon>Bacteria</taxon>
        <taxon>Bacillati</taxon>
        <taxon>Bacillota</taxon>
        <taxon>Clostridia</taxon>
        <taxon>Eubacteriales</taxon>
        <taxon>Oscillospiraceae</taxon>
        <taxon>Ruminococcus</taxon>
    </lineage>
</organism>